<organism evidence="3 4">
    <name type="scientific">Thelohanellus kitauei</name>
    <name type="common">Myxosporean</name>
    <dbReference type="NCBI Taxonomy" id="669202"/>
    <lineage>
        <taxon>Eukaryota</taxon>
        <taxon>Metazoa</taxon>
        <taxon>Cnidaria</taxon>
        <taxon>Myxozoa</taxon>
        <taxon>Myxosporea</taxon>
        <taxon>Bivalvulida</taxon>
        <taxon>Platysporina</taxon>
        <taxon>Myxobolidae</taxon>
        <taxon>Thelohanellus</taxon>
    </lineage>
</organism>
<sequence>MAMNVGGEIKDNSIKEWTIDYCYEELGKYIADQETVTTKILFDDLQDYKKTFSRLIKEEAKYEQKMAEIQETYEIPFKCKVISYEERKIMLTHRLEESKVYLKSGDHVGIRQAGHILNASMGRVVGIRDRGRKIYIEIFVGNVIPTKFIPCYVDLMWCCIPFNRMMTSLSNFTKTSSFGKTYLKNFLLGKEKPSKHFEVTIPGNFQVPGLPNLNKAQIQMIKNSLESRVSLIQGPPGTGKTVTIAAIVYYVVKYLKKKVLVCASSNKAVDNAYKKIEDTGVKVVRVMAKHRQREEMSTKENNLCSDIHESTPLTENSTIQTKELKTVGNSNTKRGKRSRRFNINLIKDTCTSSLAKLPRDIKNLCKYLDLCGLSPRNQKMDSEDDEMCDSSKNIGDQNVNVESPRLQQKVTALKKQGKEDFTGHHISKTNKIKHHYSEVEAEVVCATCCGAGDPRVSGLKFDCVLIDESTQSTEPQSLIPISLCKERLIMVGDQRQLGPVVSVKVRVKRVCLYRFLIGS</sequence>
<dbReference type="SMART" id="SM00382">
    <property type="entry name" value="AAA"/>
    <property type="match status" value="1"/>
</dbReference>
<reference evidence="3 4" key="1">
    <citation type="journal article" date="2014" name="Genome Biol. Evol.">
        <title>The genome of the myxosporean Thelohanellus kitauei shows adaptations to nutrient acquisition within its fish host.</title>
        <authorList>
            <person name="Yang Y."/>
            <person name="Xiong J."/>
            <person name="Zhou Z."/>
            <person name="Huo F."/>
            <person name="Miao W."/>
            <person name="Ran C."/>
            <person name="Liu Y."/>
            <person name="Zhang J."/>
            <person name="Feng J."/>
            <person name="Wang M."/>
            <person name="Wang M."/>
            <person name="Wang L."/>
            <person name="Yao B."/>
        </authorList>
    </citation>
    <scope>NUCLEOTIDE SEQUENCE [LARGE SCALE GENOMIC DNA]</scope>
    <source>
        <strain evidence="3">Wuqing</strain>
    </source>
</reference>
<protein>
    <submittedName>
        <fullName evidence="3">Regulator of nonsense transcripts 1</fullName>
    </submittedName>
</protein>
<dbReference type="OrthoDB" id="5952896at2759"/>
<gene>
    <name evidence="3" type="ORF">RF11_08874</name>
</gene>
<dbReference type="Pfam" id="PF13086">
    <property type="entry name" value="AAA_11"/>
    <property type="match status" value="1"/>
</dbReference>
<proteinExistence type="predicted"/>
<dbReference type="Gene3D" id="3.40.50.300">
    <property type="entry name" value="P-loop containing nucleotide triphosphate hydrolases"/>
    <property type="match status" value="1"/>
</dbReference>
<feature type="domain" description="AAA+ ATPase" evidence="2">
    <location>
        <begin position="226"/>
        <end position="511"/>
    </location>
</feature>
<feature type="coiled-coil region" evidence="1">
    <location>
        <begin position="45"/>
        <end position="72"/>
    </location>
</feature>
<evidence type="ECO:0000259" key="2">
    <source>
        <dbReference type="SMART" id="SM00382"/>
    </source>
</evidence>
<dbReference type="GO" id="GO:0000184">
    <property type="term" value="P:nuclear-transcribed mRNA catabolic process, nonsense-mediated decay"/>
    <property type="evidence" value="ECO:0007669"/>
    <property type="project" value="TreeGrafter"/>
</dbReference>
<accession>A0A0C2N5K4</accession>
<evidence type="ECO:0000256" key="1">
    <source>
        <dbReference type="SAM" id="Coils"/>
    </source>
</evidence>
<evidence type="ECO:0000313" key="3">
    <source>
        <dbReference type="EMBL" id="KII69177.1"/>
    </source>
</evidence>
<dbReference type="InterPro" id="IPR041677">
    <property type="entry name" value="DNA2/NAM7_AAA_11"/>
</dbReference>
<dbReference type="Proteomes" id="UP000031668">
    <property type="component" value="Unassembled WGS sequence"/>
</dbReference>
<dbReference type="InterPro" id="IPR045055">
    <property type="entry name" value="DNA2/NAM7-like"/>
</dbReference>
<keyword evidence="1" id="KW-0175">Coiled coil</keyword>
<keyword evidence="4" id="KW-1185">Reference proteome</keyword>
<name>A0A0C2N5K4_THEKT</name>
<dbReference type="AlphaFoldDB" id="A0A0C2N5K4"/>
<dbReference type="InterPro" id="IPR003593">
    <property type="entry name" value="AAA+_ATPase"/>
</dbReference>
<dbReference type="PANTHER" id="PTHR10887">
    <property type="entry name" value="DNA2/NAM7 HELICASE FAMILY"/>
    <property type="match status" value="1"/>
</dbReference>
<dbReference type="EMBL" id="JWZT01002534">
    <property type="protein sequence ID" value="KII69177.1"/>
    <property type="molecule type" value="Genomic_DNA"/>
</dbReference>
<comment type="caution">
    <text evidence="3">The sequence shown here is derived from an EMBL/GenBank/DDBJ whole genome shotgun (WGS) entry which is preliminary data.</text>
</comment>
<dbReference type="GO" id="GO:0003724">
    <property type="term" value="F:RNA helicase activity"/>
    <property type="evidence" value="ECO:0007669"/>
    <property type="project" value="TreeGrafter"/>
</dbReference>
<dbReference type="SUPFAM" id="SSF52540">
    <property type="entry name" value="P-loop containing nucleoside triphosphate hydrolases"/>
    <property type="match status" value="1"/>
</dbReference>
<dbReference type="GO" id="GO:0005737">
    <property type="term" value="C:cytoplasm"/>
    <property type="evidence" value="ECO:0007669"/>
    <property type="project" value="TreeGrafter"/>
</dbReference>
<dbReference type="InterPro" id="IPR027417">
    <property type="entry name" value="P-loop_NTPase"/>
</dbReference>
<evidence type="ECO:0000313" key="4">
    <source>
        <dbReference type="Proteomes" id="UP000031668"/>
    </source>
</evidence>
<dbReference type="PANTHER" id="PTHR10887:SF364">
    <property type="entry name" value="REGULATOR OF NONSENSE TRANSCRIPTS 1"/>
    <property type="match status" value="1"/>
</dbReference>